<dbReference type="SUPFAM" id="SSF56219">
    <property type="entry name" value="DNase I-like"/>
    <property type="match status" value="1"/>
</dbReference>
<dbReference type="InterPro" id="IPR036875">
    <property type="entry name" value="Znf_CCHC_sf"/>
</dbReference>
<dbReference type="Pfam" id="PF14529">
    <property type="entry name" value="Exo_endo_phos_2"/>
    <property type="match status" value="1"/>
</dbReference>
<dbReference type="AlphaFoldDB" id="A0A4Y2AZC0"/>
<feature type="domain" description="Endonuclease/exonuclease/phosphatase" evidence="2">
    <location>
        <begin position="449"/>
        <end position="562"/>
    </location>
</feature>
<dbReference type="Proteomes" id="UP000499080">
    <property type="component" value="Unassembled WGS sequence"/>
</dbReference>
<evidence type="ECO:0000259" key="2">
    <source>
        <dbReference type="Pfam" id="PF14529"/>
    </source>
</evidence>
<evidence type="ECO:0000313" key="3">
    <source>
        <dbReference type="EMBL" id="GBL85153.1"/>
    </source>
</evidence>
<proteinExistence type="predicted"/>
<evidence type="ECO:0000313" key="4">
    <source>
        <dbReference type="Proteomes" id="UP000499080"/>
    </source>
</evidence>
<dbReference type="InterPro" id="IPR036691">
    <property type="entry name" value="Endo/exonu/phosph_ase_sf"/>
</dbReference>
<dbReference type="SUPFAM" id="SSF57756">
    <property type="entry name" value="Retrovirus zinc finger-like domains"/>
    <property type="match status" value="1"/>
</dbReference>
<name>A0A4Y2AZC0_ARAVE</name>
<dbReference type="EMBL" id="BGPR01081937">
    <property type="protein sequence ID" value="GBL85153.1"/>
    <property type="molecule type" value="Genomic_DNA"/>
</dbReference>
<comment type="caution">
    <text evidence="3">The sequence shown here is derived from an EMBL/GenBank/DDBJ whole genome shotgun (WGS) entry which is preliminary data.</text>
</comment>
<dbReference type="OrthoDB" id="6513510at2759"/>
<dbReference type="PANTHER" id="PTHR33273:SF4">
    <property type="entry name" value="ENDONUCLEASE_EXONUCLEASE_PHOSPHATASE DOMAIN-CONTAINING PROTEIN"/>
    <property type="match status" value="1"/>
</dbReference>
<sequence>MPPSPNLYQYLMGSLSFVVEANSSTRYMLINTPNTFHTVSPFLVQKLLKSCIGEIQNVKKLRSGDLLVQVDSKQASVISKLTHLGTFPVETSFHETLNVSRGALSNPDFIHVTEAEFVEELRDQNVCAARRINIRREGRLIPTQHVVLTFQTPVLPKSIKAGYINCKLRPYIPNPLRCFKCQRYGHSQQSCRGTDPVCGKCAESGHEINVCTSDTFKCRNCSGPHAASSKSCPTWIFEKEVIAVKIKRNITFPEARQIVKDRTPTVGVSYSSTVQMQPKNSLQLPVSIPLSTLQSKFFAAPTATSSMKNNSPKKLKQPTPSNSKTDIVKNKKKLKPLENSSKKTLDAKHFLKSNTSSESDMELDSTSASKNVTKMHPVCIALQETYLKPADIAKIKRYSLVRKDNENESGRASGGVALLVSHDTPSSVVTLHTNLQAVAVRVMLSNLVTVCTLYLPPSTSVNDRDLNRLVDELPTPFIIIGDFNGHSPVWGSKNTNTRGRQIEEFVNTHSLCILNNGEDTYFHQRSRTFHSLDLALCTPSLAPYFNFRVGVDLRDSDHFPIFLDRVNVGSNDAQRPIRYLFHRADWTNFTLRALITRNMVEGENLNEVVNLVTKTIISAADASIPKSGLSFPKNRKPWWNKYCTDTNRDQRRAWNVFRRHPTSANQIAFQRAKSIARWARRKSERGHWIKFVSSINSSVTAKKYVGKC</sequence>
<protein>
    <recommendedName>
        <fullName evidence="2">Endonuclease/exonuclease/phosphatase domain-containing protein</fullName>
    </recommendedName>
</protein>
<dbReference type="GO" id="GO:0008270">
    <property type="term" value="F:zinc ion binding"/>
    <property type="evidence" value="ECO:0007669"/>
    <property type="project" value="InterPro"/>
</dbReference>
<feature type="compositionally biased region" description="Basic and acidic residues" evidence="1">
    <location>
        <begin position="340"/>
        <end position="349"/>
    </location>
</feature>
<dbReference type="GO" id="GO:0003824">
    <property type="term" value="F:catalytic activity"/>
    <property type="evidence" value="ECO:0007669"/>
    <property type="project" value="InterPro"/>
</dbReference>
<dbReference type="Gene3D" id="3.60.10.10">
    <property type="entry name" value="Endonuclease/exonuclease/phosphatase"/>
    <property type="match status" value="1"/>
</dbReference>
<dbReference type="InterPro" id="IPR005135">
    <property type="entry name" value="Endo/exonuclease/phosphatase"/>
</dbReference>
<keyword evidence="4" id="KW-1185">Reference proteome</keyword>
<accession>A0A4Y2AZC0</accession>
<feature type="region of interest" description="Disordered" evidence="1">
    <location>
        <begin position="303"/>
        <end position="368"/>
    </location>
</feature>
<dbReference type="PANTHER" id="PTHR33273">
    <property type="entry name" value="DOMAIN-CONTAINING PROTEIN, PUTATIVE-RELATED"/>
    <property type="match status" value="1"/>
</dbReference>
<reference evidence="3 4" key="1">
    <citation type="journal article" date="2019" name="Sci. Rep.">
        <title>Orb-weaving spider Araneus ventricosus genome elucidates the spidroin gene catalogue.</title>
        <authorList>
            <person name="Kono N."/>
            <person name="Nakamura H."/>
            <person name="Ohtoshi R."/>
            <person name="Moran D.A.P."/>
            <person name="Shinohara A."/>
            <person name="Yoshida Y."/>
            <person name="Fujiwara M."/>
            <person name="Mori M."/>
            <person name="Tomita M."/>
            <person name="Arakawa K."/>
        </authorList>
    </citation>
    <scope>NUCLEOTIDE SEQUENCE [LARGE SCALE GENOMIC DNA]</scope>
</reference>
<gene>
    <name evidence="3" type="ORF">AVEN_99844_1</name>
</gene>
<feature type="compositionally biased region" description="Polar residues" evidence="1">
    <location>
        <begin position="352"/>
        <end position="368"/>
    </location>
</feature>
<dbReference type="GO" id="GO:0003676">
    <property type="term" value="F:nucleic acid binding"/>
    <property type="evidence" value="ECO:0007669"/>
    <property type="project" value="InterPro"/>
</dbReference>
<organism evidence="3 4">
    <name type="scientific">Araneus ventricosus</name>
    <name type="common">Orbweaver spider</name>
    <name type="synonym">Epeira ventricosa</name>
    <dbReference type="NCBI Taxonomy" id="182803"/>
    <lineage>
        <taxon>Eukaryota</taxon>
        <taxon>Metazoa</taxon>
        <taxon>Ecdysozoa</taxon>
        <taxon>Arthropoda</taxon>
        <taxon>Chelicerata</taxon>
        <taxon>Arachnida</taxon>
        <taxon>Araneae</taxon>
        <taxon>Araneomorphae</taxon>
        <taxon>Entelegynae</taxon>
        <taxon>Araneoidea</taxon>
        <taxon>Araneidae</taxon>
        <taxon>Araneus</taxon>
    </lineage>
</organism>
<evidence type="ECO:0000256" key="1">
    <source>
        <dbReference type="SAM" id="MobiDB-lite"/>
    </source>
</evidence>